<evidence type="ECO:0000259" key="11">
    <source>
        <dbReference type="Pfam" id="PF08124"/>
    </source>
</evidence>
<keyword evidence="4" id="KW-0732">Signal</keyword>
<proteinExistence type="inferred from homology"/>
<dbReference type="NCBIfam" id="TIGR01167">
    <property type="entry name" value="LPXTG_anchor"/>
    <property type="match status" value="1"/>
</dbReference>
<keyword evidence="6" id="KW-0456">Lyase</keyword>
<keyword evidence="5" id="KW-0572">Peptidoglycan-anchor</keyword>
<keyword evidence="7" id="KW-0812">Transmembrane</keyword>
<dbReference type="InterPro" id="IPR003159">
    <property type="entry name" value="Lyase_8_central_dom"/>
</dbReference>
<dbReference type="InterPro" id="IPR038970">
    <property type="entry name" value="Lyase_8"/>
</dbReference>
<accession>A0ABS7KVX2</accession>
<evidence type="ECO:0000256" key="3">
    <source>
        <dbReference type="ARBA" id="ARBA00022525"/>
    </source>
</evidence>
<feature type="domain" description="Polysaccharide lyase family 8 central" evidence="9">
    <location>
        <begin position="424"/>
        <end position="694"/>
    </location>
</feature>
<evidence type="ECO:0000256" key="4">
    <source>
        <dbReference type="ARBA" id="ARBA00022729"/>
    </source>
</evidence>
<dbReference type="InterPro" id="IPR012970">
    <property type="entry name" value="Lyase_8_alpha_N"/>
</dbReference>
<dbReference type="Pfam" id="PF02278">
    <property type="entry name" value="Lyase_8"/>
    <property type="match status" value="1"/>
</dbReference>
<protein>
    <submittedName>
        <fullName evidence="12">LPXTG cell wall anchor domain-containing protein</fullName>
    </submittedName>
</protein>
<gene>
    <name evidence="12" type="ORF">K5V21_05800</name>
</gene>
<keyword evidence="13" id="KW-1185">Reference proteome</keyword>
<dbReference type="InterPro" id="IPR011013">
    <property type="entry name" value="Gal_mutarotase_sf_dom"/>
</dbReference>
<keyword evidence="7" id="KW-1133">Transmembrane helix</keyword>
<evidence type="ECO:0000259" key="10">
    <source>
        <dbReference type="Pfam" id="PF02884"/>
    </source>
</evidence>
<feature type="transmembrane region" description="Helical" evidence="7">
    <location>
        <begin position="949"/>
        <end position="967"/>
    </location>
</feature>
<keyword evidence="7" id="KW-0472">Membrane</keyword>
<dbReference type="SUPFAM" id="SSF74650">
    <property type="entry name" value="Galactose mutarotase-like"/>
    <property type="match status" value="1"/>
</dbReference>
<dbReference type="SUPFAM" id="SSF49863">
    <property type="entry name" value="Hyaluronate lyase-like, C-terminal domain"/>
    <property type="match status" value="1"/>
</dbReference>
<dbReference type="EMBL" id="JAIKTU010000004">
    <property type="protein sequence ID" value="MBY0754966.1"/>
    <property type="molecule type" value="Genomic_DNA"/>
</dbReference>
<dbReference type="PANTHER" id="PTHR38481">
    <property type="entry name" value="HYALURONATE LYASE"/>
    <property type="match status" value="1"/>
</dbReference>
<dbReference type="PANTHER" id="PTHR38481:SF1">
    <property type="entry name" value="HYALURONATE LYASE"/>
    <property type="match status" value="1"/>
</dbReference>
<evidence type="ECO:0000313" key="12">
    <source>
        <dbReference type="EMBL" id="MBY0754966.1"/>
    </source>
</evidence>
<evidence type="ECO:0000256" key="7">
    <source>
        <dbReference type="SAM" id="Phobius"/>
    </source>
</evidence>
<dbReference type="InterPro" id="IPR019931">
    <property type="entry name" value="LPXTG_anchor"/>
</dbReference>
<feature type="domain" description="Polysaccharide lyase 8 N-terminal alpha-helical" evidence="11">
    <location>
        <begin position="61"/>
        <end position="377"/>
    </location>
</feature>
<dbReference type="InterPro" id="IPR013783">
    <property type="entry name" value="Ig-like_fold"/>
</dbReference>
<evidence type="ECO:0000256" key="2">
    <source>
        <dbReference type="ARBA" id="ARBA00022512"/>
    </source>
</evidence>
<sequence length="974" mass="109887">MRKSKESIKILILTALISTISVTSLISNTVNAATLNPKKAELTAGKVNDEEQVIEKIRLMWKDDLTGGKDIDLDNPVISKKITGYVNQTKKFLQTMNEDKSKDWLWEEYKDYKENPARITSMFNNVVSMAKAYSLPNDTYYQNEELRDKIIYALEWINENAYNDKIEQYGNWWDWMIGIPARLNDVVVLMYDDLSKEQVDKYMSAIQKFLPSIEPGSKHHTGANLADVCLNKLLQGVNQKDSSKIKEASEDIVSVFNYVTSDDGFYPDGSYVQHGIVAYTGSYGNVLINKVSNLMFLLENTPWSIKSDNKNNIYKWIFESFDPIIYKGYVMDMVRGRSISRPKDNGYIQAAGIMEGMLKLSMISDKETSQRIQSLVKEWAQESSSVIDPGSRFKSINAINTFYKIMKDDNVVASKQGENHYALNMMDKTVHERSDYSLAISRSSNRISKYEFMNKENLRPWFQGDGMTYLYNNDLTQFSEDFWPTVDPYRMPGTTVDSKKRADKEIIPGVDPGATEQDKVYYELTNESWSGGSKLGKYGVAGMKISNKNDSLTANKAWFMFDNEIVCLGSGITNPDEFDTETIIENRKIKKDGTNKFIVDGQEKVSNLGDKGEIKNAKWAYLQGNAEGSDIGYYFPDGEDINILRDRREGNWLDINSGTSSLDKGVTNNYLTMYIDHGKNIKDEEYSYVLLPNKSKDEIEKYSKDSKIKILRNDEKASGVKHTGLNIEGANFWVDGKNTSGDITSNKKASVIMKEDDNKNLTISVSDPTFEGNKISIEINKSGGNIVSKDDRISNVKFKDGKVTFDVDVKDSKGTTSELVVKLKDGNNKPDIESLNEIPEIYGQDIKLNQGDKWDKALHKLSAKDKEDGDITDKILIEKNNLPLDKNSVVDKPGKYNVVFSVTDSKGGKKEKTLGVEVLEKEIKPQNDEKDKNNTSENKLPSTGLTAEALGLVLTGGGLFGSGLYFLKKRKNKL</sequence>
<dbReference type="InterPro" id="IPR011071">
    <property type="entry name" value="Lyase_8-like_C"/>
</dbReference>
<feature type="domain" description="Polysaccharide lyase family 8 C-terminal" evidence="10">
    <location>
        <begin position="709"/>
        <end position="774"/>
    </location>
</feature>
<dbReference type="InterPro" id="IPR004103">
    <property type="entry name" value="Lyase_8_C"/>
</dbReference>
<keyword evidence="2" id="KW-0134">Cell wall</keyword>
<evidence type="ECO:0000259" key="8">
    <source>
        <dbReference type="Pfam" id="PF00746"/>
    </source>
</evidence>
<comment type="caution">
    <text evidence="12">The sequence shown here is derived from an EMBL/GenBank/DDBJ whole genome shotgun (WGS) entry which is preliminary data.</text>
</comment>
<dbReference type="Proteomes" id="UP001299068">
    <property type="component" value="Unassembled WGS sequence"/>
</dbReference>
<evidence type="ECO:0000256" key="6">
    <source>
        <dbReference type="ARBA" id="ARBA00023239"/>
    </source>
</evidence>
<dbReference type="Pfam" id="PF02884">
    <property type="entry name" value="Lyase_8_C"/>
    <property type="match status" value="1"/>
</dbReference>
<dbReference type="Gene3D" id="1.50.10.100">
    <property type="entry name" value="Chondroitin AC/alginate lyase"/>
    <property type="match status" value="1"/>
</dbReference>
<dbReference type="CDD" id="cd01083">
    <property type="entry name" value="GAG_Lyase"/>
    <property type="match status" value="1"/>
</dbReference>
<evidence type="ECO:0000313" key="13">
    <source>
        <dbReference type="Proteomes" id="UP001299068"/>
    </source>
</evidence>
<keyword evidence="3" id="KW-0964">Secreted</keyword>
<dbReference type="Gene3D" id="2.70.98.10">
    <property type="match status" value="1"/>
</dbReference>
<feature type="domain" description="Gram-positive cocci surface proteins LPxTG" evidence="8">
    <location>
        <begin position="933"/>
        <end position="972"/>
    </location>
</feature>
<comment type="similarity">
    <text evidence="1">Belongs to the polysaccharide lyase 8 family.</text>
</comment>
<dbReference type="Pfam" id="PF00746">
    <property type="entry name" value="Gram_pos_anchor"/>
    <property type="match status" value="1"/>
</dbReference>
<evidence type="ECO:0000256" key="5">
    <source>
        <dbReference type="ARBA" id="ARBA00023088"/>
    </source>
</evidence>
<evidence type="ECO:0000256" key="1">
    <source>
        <dbReference type="ARBA" id="ARBA00006699"/>
    </source>
</evidence>
<dbReference type="Gene3D" id="2.60.220.10">
    <property type="entry name" value="Polysaccharide lyase family 8-like, C-terminal"/>
    <property type="match status" value="1"/>
</dbReference>
<dbReference type="Pfam" id="PF08124">
    <property type="entry name" value="Lyase_8_N"/>
    <property type="match status" value="1"/>
</dbReference>
<dbReference type="InterPro" id="IPR008929">
    <property type="entry name" value="Chondroitin_lyas"/>
</dbReference>
<dbReference type="SUPFAM" id="SSF48230">
    <property type="entry name" value="Chondroitin AC/alginate lyase"/>
    <property type="match status" value="1"/>
</dbReference>
<reference evidence="12 13" key="1">
    <citation type="journal article" date="2021" name="Cell Host Microbe">
        <title>in vivo commensal control of Clostridioides difficile virulence.</title>
        <authorList>
            <person name="Girinathan B.P."/>
            <person name="Dibenedetto N."/>
            <person name="Worley J.N."/>
            <person name="Peltier J."/>
            <person name="Arrieta-Ortiz M.L."/>
            <person name="Rupa Christinal Immanuel S."/>
            <person name="Lavin R."/>
            <person name="Delaney M.L."/>
            <person name="Cummins C."/>
            <person name="Hoffmann M."/>
            <person name="Luo Y."/>
            <person name="Gonzalez-Escalona N."/>
            <person name="Allard M."/>
            <person name="Onderdonk A.B."/>
            <person name="Gerber G.K."/>
            <person name="Sonenshein A.L."/>
            <person name="Baliga N."/>
            <person name="Dupuy B."/>
            <person name="Bry L."/>
        </authorList>
    </citation>
    <scope>NUCLEOTIDE SEQUENCE [LARGE SCALE GENOMIC DNA]</scope>
    <source>
        <strain evidence="12 13">DSM 599</strain>
    </source>
</reference>
<name>A0ABS7KVX2_CLOSR</name>
<dbReference type="InterPro" id="IPR014718">
    <property type="entry name" value="GH-type_carb-bd"/>
</dbReference>
<evidence type="ECO:0000259" key="9">
    <source>
        <dbReference type="Pfam" id="PF02278"/>
    </source>
</evidence>
<dbReference type="RefSeq" id="WP_221859871.1">
    <property type="nucleotide sequence ID" value="NZ_JAIKTU010000004.1"/>
</dbReference>
<organism evidence="12 13">
    <name type="scientific">Clostridium sardiniense</name>
    <name type="common">Clostridium absonum</name>
    <dbReference type="NCBI Taxonomy" id="29369"/>
    <lineage>
        <taxon>Bacteria</taxon>
        <taxon>Bacillati</taxon>
        <taxon>Bacillota</taxon>
        <taxon>Clostridia</taxon>
        <taxon>Eubacteriales</taxon>
        <taxon>Clostridiaceae</taxon>
        <taxon>Clostridium</taxon>
    </lineage>
</organism>
<dbReference type="Gene3D" id="2.60.40.10">
    <property type="entry name" value="Immunoglobulins"/>
    <property type="match status" value="1"/>
</dbReference>